<evidence type="ECO:0000256" key="1">
    <source>
        <dbReference type="SAM" id="MobiDB-lite"/>
    </source>
</evidence>
<dbReference type="EnsemblMetazoa" id="Aqu2.1.42211_001">
    <property type="protein sequence ID" value="Aqu2.1.42211_001"/>
    <property type="gene ID" value="Aqu2.1.42211"/>
</dbReference>
<dbReference type="SUPFAM" id="SSF50729">
    <property type="entry name" value="PH domain-like"/>
    <property type="match status" value="1"/>
</dbReference>
<dbReference type="SMART" id="SM00233">
    <property type="entry name" value="PH"/>
    <property type="match status" value="1"/>
</dbReference>
<protein>
    <recommendedName>
        <fullName evidence="2">PH domain-containing protein</fullName>
    </recommendedName>
</protein>
<feature type="compositionally biased region" description="Polar residues" evidence="1">
    <location>
        <begin position="567"/>
        <end position="579"/>
    </location>
</feature>
<feature type="domain" description="PH" evidence="2">
    <location>
        <begin position="43"/>
        <end position="147"/>
    </location>
</feature>
<feature type="region of interest" description="Disordered" evidence="1">
    <location>
        <begin position="289"/>
        <end position="593"/>
    </location>
</feature>
<dbReference type="OrthoDB" id="67516at2759"/>
<feature type="compositionally biased region" description="Basic residues" evidence="1">
    <location>
        <begin position="580"/>
        <end position="593"/>
    </location>
</feature>
<feature type="compositionally biased region" description="Basic and acidic residues" evidence="1">
    <location>
        <begin position="516"/>
        <end position="536"/>
    </location>
</feature>
<reference evidence="3" key="1">
    <citation type="submission" date="2017-05" db="UniProtKB">
        <authorList>
            <consortium name="EnsemblMetazoa"/>
        </authorList>
    </citation>
    <scope>IDENTIFICATION</scope>
</reference>
<sequence>MSSGGAIGSEYVPNGLRRSLRKKYAVKSTRVQPLLNGMTQRPAILKEGFLHKPSFFRFGGKKKRWCVLRTYSSVEASMDIFLDESKTRYKGSICLDKEAQPLIVVKPADDRSSYYMILKVGKNSYHFTTDSQRELKDWAALLRQIVDPAATLFSASIVEPNDLEEGMVNVQFAANYIALLCPLREISLKRWRLEHIASFGQCGGMLTFECCRRCSDPNTSRCSLNIKQEKPATILSLMEKTIRDNPNTNEIHYERSILGDIYHCSHQCNSSPRLLPAFSESNLTQLSTHSSPFASRRRHDLEVSLPPPDIDHNTSYYHNLLENHDSGLGTPQQEDSPDFSGFPSSPITLKPSGKPTSPARKPIKYTSPAHRSRSNSDNKYSTAASSSRYSSTPTRSETDESSGSELGQVSSSLSSCQAKETKRSLQTHRSVSPVKTAARSMTPSTYNKLETVSEPSDRTEPPPLPPTRRESRGRGNNGSVSPPNTVTRSISPSGKKYKSLVPIGVPPPPPKFIKKINGESRLEQVRDSSSDRDHPIADLSSPETRLRSGTHIVQRELPPHLPRERAQSQSDFLEVSSPSHRVHTTGHGGVHGRFRAVSKSTSDELGESYDALDNLKSINPFFRLDELEYDEREGEQSQEVMSNLADYRHHKNGYCEPGLVDKVLRQTSCIGLGSMRQDDLRSQPAPSKNSPLIHTPSYNIADDK</sequence>
<dbReference type="AlphaFoldDB" id="A0A1X7VP91"/>
<dbReference type="Gene3D" id="2.30.29.30">
    <property type="entry name" value="Pleckstrin-homology domain (PH domain)/Phosphotyrosine-binding domain (PTB)"/>
    <property type="match status" value="1"/>
</dbReference>
<feature type="compositionally biased region" description="Low complexity" evidence="1">
    <location>
        <begin position="380"/>
        <end position="415"/>
    </location>
</feature>
<organism evidence="3">
    <name type="scientific">Amphimedon queenslandica</name>
    <name type="common">Sponge</name>
    <dbReference type="NCBI Taxonomy" id="400682"/>
    <lineage>
        <taxon>Eukaryota</taxon>
        <taxon>Metazoa</taxon>
        <taxon>Porifera</taxon>
        <taxon>Demospongiae</taxon>
        <taxon>Heteroscleromorpha</taxon>
        <taxon>Haplosclerida</taxon>
        <taxon>Niphatidae</taxon>
        <taxon>Amphimedon</taxon>
    </lineage>
</organism>
<dbReference type="InParanoid" id="A0A1X7VP91"/>
<dbReference type="Pfam" id="PF00169">
    <property type="entry name" value="PH"/>
    <property type="match status" value="1"/>
</dbReference>
<name>A0A1X7VP91_AMPQE</name>
<evidence type="ECO:0000313" key="3">
    <source>
        <dbReference type="EnsemblMetazoa" id="Aqu2.1.42211_001"/>
    </source>
</evidence>
<feature type="compositionally biased region" description="Polar residues" evidence="1">
    <location>
        <begin position="684"/>
        <end position="698"/>
    </location>
</feature>
<feature type="compositionally biased region" description="Polar residues" evidence="1">
    <location>
        <begin position="439"/>
        <end position="450"/>
    </location>
</feature>
<dbReference type="InterPro" id="IPR001849">
    <property type="entry name" value="PH_domain"/>
</dbReference>
<feature type="compositionally biased region" description="Basic and acidic residues" evidence="1">
    <location>
        <begin position="553"/>
        <end position="566"/>
    </location>
</feature>
<feature type="compositionally biased region" description="Polar residues" evidence="1">
    <location>
        <begin position="480"/>
        <end position="492"/>
    </location>
</feature>
<dbReference type="InterPro" id="IPR011993">
    <property type="entry name" value="PH-like_dom_sf"/>
</dbReference>
<accession>A0A1X7VP91</accession>
<evidence type="ECO:0000259" key="2">
    <source>
        <dbReference type="PROSITE" id="PS50003"/>
    </source>
</evidence>
<dbReference type="PROSITE" id="PS50003">
    <property type="entry name" value="PH_DOMAIN"/>
    <property type="match status" value="1"/>
</dbReference>
<feature type="region of interest" description="Disordered" evidence="1">
    <location>
        <begin position="674"/>
        <end position="704"/>
    </location>
</feature>
<proteinExistence type="predicted"/>